<dbReference type="PANTHER" id="PTHR11439:SF483">
    <property type="entry name" value="PEPTIDE SYNTHASE GLIP-LIKE, PUTATIVE (AFU_ORTHOLOGUE AFUA_3G12920)-RELATED"/>
    <property type="match status" value="1"/>
</dbReference>
<dbReference type="Pfam" id="PF07727">
    <property type="entry name" value="RVT_2"/>
    <property type="match status" value="1"/>
</dbReference>
<keyword evidence="4" id="KW-1185">Reference proteome</keyword>
<evidence type="ECO:0000313" key="3">
    <source>
        <dbReference type="EMBL" id="MBW0467029.1"/>
    </source>
</evidence>
<organism evidence="3 4">
    <name type="scientific">Austropuccinia psidii MF-1</name>
    <dbReference type="NCBI Taxonomy" id="1389203"/>
    <lineage>
        <taxon>Eukaryota</taxon>
        <taxon>Fungi</taxon>
        <taxon>Dikarya</taxon>
        <taxon>Basidiomycota</taxon>
        <taxon>Pucciniomycotina</taxon>
        <taxon>Pucciniomycetes</taxon>
        <taxon>Pucciniales</taxon>
        <taxon>Sphaerophragmiaceae</taxon>
        <taxon>Austropuccinia</taxon>
    </lineage>
</organism>
<protein>
    <recommendedName>
        <fullName evidence="2">Reverse transcriptase Ty1/copia-type domain-containing protein</fullName>
    </recommendedName>
</protein>
<keyword evidence="1" id="KW-0732">Signal</keyword>
<comment type="caution">
    <text evidence="3">The sequence shown here is derived from an EMBL/GenBank/DDBJ whole genome shotgun (WGS) entry which is preliminary data.</text>
</comment>
<accession>A0A9Q3BKM3</accession>
<feature type="domain" description="Reverse transcriptase Ty1/copia-type" evidence="2">
    <location>
        <begin position="1"/>
        <end position="69"/>
    </location>
</feature>
<dbReference type="CDD" id="cd09272">
    <property type="entry name" value="RNase_HI_RT_Ty1"/>
    <property type="match status" value="1"/>
</dbReference>
<dbReference type="InterPro" id="IPR013103">
    <property type="entry name" value="RVT_2"/>
</dbReference>
<dbReference type="EMBL" id="AVOT02001466">
    <property type="protein sequence ID" value="MBW0467029.1"/>
    <property type="molecule type" value="Genomic_DNA"/>
</dbReference>
<gene>
    <name evidence="3" type="ORF">O181_006744</name>
</gene>
<feature type="chain" id="PRO_5040334697" description="Reverse transcriptase Ty1/copia-type domain-containing protein" evidence="1">
    <location>
        <begin position="24"/>
        <end position="226"/>
    </location>
</feature>
<dbReference type="AlphaFoldDB" id="A0A9Q3BKM3"/>
<name>A0A9Q3BKM3_9BASI</name>
<sequence>MRQAGRCWWIFLSGILTWMGFSAMEVDQSLYIFCSGETIITIWVHVEDGVVTSNSATAMSDFKCQLCSKVVKRDSPLPVLPQPSSAKKVDVLDMTAFRLVVGSLAYLISGSRPDLAFVVSLNLWSNAGWGGNLKQSQTRFMLKLGNTPILWCSKRQGAVALSTCAVEYVTLSDSTQNLVQAICQLTHLTNNFDKMIFCDNQAAVQISIDNLSRKQMRYLDHAFFCE</sequence>
<feature type="signal peptide" evidence="1">
    <location>
        <begin position="1"/>
        <end position="23"/>
    </location>
</feature>
<reference evidence="3" key="1">
    <citation type="submission" date="2021-03" db="EMBL/GenBank/DDBJ databases">
        <title>Draft genome sequence of rust myrtle Austropuccinia psidii MF-1, a brazilian biotype.</title>
        <authorList>
            <person name="Quecine M.C."/>
            <person name="Pachon D.M.R."/>
            <person name="Bonatelli M.L."/>
            <person name="Correr F.H."/>
            <person name="Franceschini L.M."/>
            <person name="Leite T.F."/>
            <person name="Margarido G.R.A."/>
            <person name="Almeida C.A."/>
            <person name="Ferrarezi J.A."/>
            <person name="Labate C.A."/>
        </authorList>
    </citation>
    <scope>NUCLEOTIDE SEQUENCE</scope>
    <source>
        <strain evidence="3">MF-1</strain>
    </source>
</reference>
<evidence type="ECO:0000313" key="4">
    <source>
        <dbReference type="Proteomes" id="UP000765509"/>
    </source>
</evidence>
<evidence type="ECO:0000256" key="1">
    <source>
        <dbReference type="SAM" id="SignalP"/>
    </source>
</evidence>
<dbReference type="PANTHER" id="PTHR11439">
    <property type="entry name" value="GAG-POL-RELATED RETROTRANSPOSON"/>
    <property type="match status" value="1"/>
</dbReference>
<evidence type="ECO:0000259" key="2">
    <source>
        <dbReference type="Pfam" id="PF07727"/>
    </source>
</evidence>
<proteinExistence type="predicted"/>
<dbReference type="Proteomes" id="UP000765509">
    <property type="component" value="Unassembled WGS sequence"/>
</dbReference>